<feature type="domain" description="HAT C-terminal dimerisation" evidence="2">
    <location>
        <begin position="59"/>
        <end position="104"/>
    </location>
</feature>
<name>A0ABU7EPV0_9TELE</name>
<evidence type="ECO:0000313" key="3">
    <source>
        <dbReference type="EMBL" id="MED6288039.1"/>
    </source>
</evidence>
<feature type="compositionally biased region" description="Basic and acidic residues" evidence="1">
    <location>
        <begin position="1"/>
        <end position="10"/>
    </location>
</feature>
<organism evidence="3 4">
    <name type="scientific">Characodon lateralis</name>
    <dbReference type="NCBI Taxonomy" id="208331"/>
    <lineage>
        <taxon>Eukaryota</taxon>
        <taxon>Metazoa</taxon>
        <taxon>Chordata</taxon>
        <taxon>Craniata</taxon>
        <taxon>Vertebrata</taxon>
        <taxon>Euteleostomi</taxon>
        <taxon>Actinopterygii</taxon>
        <taxon>Neopterygii</taxon>
        <taxon>Teleostei</taxon>
        <taxon>Neoteleostei</taxon>
        <taxon>Acanthomorphata</taxon>
        <taxon>Ovalentaria</taxon>
        <taxon>Atherinomorphae</taxon>
        <taxon>Cyprinodontiformes</taxon>
        <taxon>Goodeidae</taxon>
        <taxon>Characodon</taxon>
    </lineage>
</organism>
<keyword evidence="4" id="KW-1185">Reference proteome</keyword>
<protein>
    <recommendedName>
        <fullName evidence="2">HAT C-terminal dimerisation domain-containing protein</fullName>
    </recommendedName>
</protein>
<evidence type="ECO:0000259" key="2">
    <source>
        <dbReference type="Pfam" id="PF05699"/>
    </source>
</evidence>
<feature type="region of interest" description="Disordered" evidence="1">
    <location>
        <begin position="1"/>
        <end position="28"/>
    </location>
</feature>
<evidence type="ECO:0000313" key="4">
    <source>
        <dbReference type="Proteomes" id="UP001352852"/>
    </source>
</evidence>
<dbReference type="EMBL" id="JAHUTJ010059669">
    <property type="protein sequence ID" value="MED6288039.1"/>
    <property type="molecule type" value="Genomic_DNA"/>
</dbReference>
<accession>A0ABU7EPV0</accession>
<comment type="caution">
    <text evidence="3">The sequence shown here is derived from an EMBL/GenBank/DDBJ whole genome shotgun (WGS) entry which is preliminary data.</text>
</comment>
<dbReference type="Proteomes" id="UP001352852">
    <property type="component" value="Unassembled WGS sequence"/>
</dbReference>
<evidence type="ECO:0000256" key="1">
    <source>
        <dbReference type="SAM" id="MobiDB-lite"/>
    </source>
</evidence>
<proteinExistence type="predicted"/>
<reference evidence="3 4" key="1">
    <citation type="submission" date="2021-06" db="EMBL/GenBank/DDBJ databases">
        <authorList>
            <person name="Palmer J.M."/>
        </authorList>
    </citation>
    <scope>NUCLEOTIDE SEQUENCE [LARGE SCALE GENOMIC DNA]</scope>
    <source>
        <strain evidence="3 4">CL_MEX2019</strain>
        <tissue evidence="3">Muscle</tissue>
    </source>
</reference>
<dbReference type="InterPro" id="IPR012337">
    <property type="entry name" value="RNaseH-like_sf"/>
</dbReference>
<dbReference type="Pfam" id="PF05699">
    <property type="entry name" value="Dimer_Tnp_hAT"/>
    <property type="match status" value="1"/>
</dbReference>
<gene>
    <name evidence="3" type="ORF">CHARACLAT_022467</name>
</gene>
<dbReference type="SUPFAM" id="SSF53098">
    <property type="entry name" value="Ribonuclease H-like"/>
    <property type="match status" value="1"/>
</dbReference>
<dbReference type="InterPro" id="IPR008906">
    <property type="entry name" value="HATC_C_dom"/>
</dbReference>
<sequence>MTEDAQRDPNQEPEANSTGELAEKVPRPGCWSSIFGEILAEETMQQAHTDSATSSEMIIYLSEPSISQSASSLEYWTTNKERFPDLAEVPRAYLSAPCTSVESELHPTLWTNTRIDS</sequence>